<gene>
    <name evidence="1" type="ORF">BCR38DRAFT_410284</name>
</gene>
<dbReference type="OrthoDB" id="2691650at2759"/>
<dbReference type="STRING" id="1141098.A0A1Y2DVN2"/>
<dbReference type="GeneID" id="63774658"/>
<reference evidence="1 2" key="1">
    <citation type="submission" date="2016-07" db="EMBL/GenBank/DDBJ databases">
        <title>Pervasive Adenine N6-methylation of Active Genes in Fungi.</title>
        <authorList>
            <consortium name="DOE Joint Genome Institute"/>
            <person name="Mondo S.J."/>
            <person name="Dannebaum R.O."/>
            <person name="Kuo R.C."/>
            <person name="Labutti K."/>
            <person name="Haridas S."/>
            <person name="Kuo A."/>
            <person name="Salamov A."/>
            <person name="Ahrendt S.R."/>
            <person name="Lipzen A."/>
            <person name="Sullivan W."/>
            <person name="Andreopoulos W.B."/>
            <person name="Clum A."/>
            <person name="Lindquist E."/>
            <person name="Daum C."/>
            <person name="Ramamoorthy G.K."/>
            <person name="Gryganskyi A."/>
            <person name="Culley D."/>
            <person name="Magnuson J.K."/>
            <person name="James T.Y."/>
            <person name="O'Malley M.A."/>
            <person name="Stajich J.E."/>
            <person name="Spatafora J.W."/>
            <person name="Visel A."/>
            <person name="Grigoriev I.V."/>
        </authorList>
    </citation>
    <scope>NUCLEOTIDE SEQUENCE [LARGE SCALE GENOMIC DNA]</scope>
    <source>
        <strain evidence="1 2">CBS 129021</strain>
    </source>
</reference>
<organism evidence="1 2">
    <name type="scientific">Pseudomassariella vexata</name>
    <dbReference type="NCBI Taxonomy" id="1141098"/>
    <lineage>
        <taxon>Eukaryota</taxon>
        <taxon>Fungi</taxon>
        <taxon>Dikarya</taxon>
        <taxon>Ascomycota</taxon>
        <taxon>Pezizomycotina</taxon>
        <taxon>Sordariomycetes</taxon>
        <taxon>Xylariomycetidae</taxon>
        <taxon>Amphisphaeriales</taxon>
        <taxon>Pseudomassariaceae</taxon>
        <taxon>Pseudomassariella</taxon>
    </lineage>
</organism>
<protein>
    <recommendedName>
        <fullName evidence="3">ABC transporter domain-containing protein</fullName>
    </recommendedName>
</protein>
<dbReference type="AlphaFoldDB" id="A0A1Y2DVN2"/>
<dbReference type="Proteomes" id="UP000193689">
    <property type="component" value="Unassembled WGS sequence"/>
</dbReference>
<accession>A0A1Y2DVN2</accession>
<dbReference type="InParanoid" id="A0A1Y2DVN2"/>
<dbReference type="SUPFAM" id="SSF52540">
    <property type="entry name" value="P-loop containing nucleoside triphosphate hydrolases"/>
    <property type="match status" value="1"/>
</dbReference>
<evidence type="ECO:0008006" key="3">
    <source>
        <dbReference type="Google" id="ProtNLM"/>
    </source>
</evidence>
<dbReference type="Gene3D" id="3.40.50.300">
    <property type="entry name" value="P-loop containing nucleotide triphosphate hydrolases"/>
    <property type="match status" value="1"/>
</dbReference>
<comment type="caution">
    <text evidence="1">The sequence shown here is derived from an EMBL/GenBank/DDBJ whole genome shotgun (WGS) entry which is preliminary data.</text>
</comment>
<dbReference type="EMBL" id="MCFJ01000008">
    <property type="protein sequence ID" value="ORY63350.1"/>
    <property type="molecule type" value="Genomic_DNA"/>
</dbReference>
<name>A0A1Y2DVN2_9PEZI</name>
<dbReference type="RefSeq" id="XP_040715007.1">
    <property type="nucleotide sequence ID" value="XM_040858446.1"/>
</dbReference>
<evidence type="ECO:0000313" key="2">
    <source>
        <dbReference type="Proteomes" id="UP000193689"/>
    </source>
</evidence>
<keyword evidence="2" id="KW-1185">Reference proteome</keyword>
<dbReference type="InterPro" id="IPR027417">
    <property type="entry name" value="P-loop_NTPase"/>
</dbReference>
<proteinExistence type="predicted"/>
<sequence>MEEFEVDLNCLHRAREFASPPPEEQFQDIDKKVPVELPEPWPVERHIEFRYVTGKYSAYGPGIIRDVSLTLCPGERVAVVSRIGSGKPTLAPLPARAYEYRSEVGIDRRNIPLQGVI</sequence>
<evidence type="ECO:0000313" key="1">
    <source>
        <dbReference type="EMBL" id="ORY63350.1"/>
    </source>
</evidence>